<dbReference type="Proteomes" id="UP001218788">
    <property type="component" value="Unassembled WGS sequence"/>
</dbReference>
<dbReference type="EMBL" id="JAQQXP010000001">
    <property type="protein sequence ID" value="MDC8829188.1"/>
    <property type="molecule type" value="Genomic_DNA"/>
</dbReference>
<dbReference type="InterPro" id="IPR032710">
    <property type="entry name" value="NTF2-like_dom_sf"/>
</dbReference>
<name>A0ABT5KWM9_9ALTE</name>
<protein>
    <submittedName>
        <fullName evidence="3">Nuclear transport factor 2 family protein</fullName>
    </submittedName>
</protein>
<gene>
    <name evidence="3" type="ORF">OIK42_00310</name>
</gene>
<accession>A0ABT5KWM9</accession>
<evidence type="ECO:0000313" key="3">
    <source>
        <dbReference type="EMBL" id="MDC8829188.1"/>
    </source>
</evidence>
<evidence type="ECO:0000313" key="4">
    <source>
        <dbReference type="Proteomes" id="UP001218788"/>
    </source>
</evidence>
<dbReference type="InterPro" id="IPR037401">
    <property type="entry name" value="SnoaL-like"/>
</dbReference>
<dbReference type="RefSeq" id="WP_273637561.1">
    <property type="nucleotide sequence ID" value="NZ_JAQQXP010000001.1"/>
</dbReference>
<feature type="chain" id="PRO_5047295015" evidence="1">
    <location>
        <begin position="18"/>
        <end position="155"/>
    </location>
</feature>
<evidence type="ECO:0000256" key="1">
    <source>
        <dbReference type="SAM" id="SignalP"/>
    </source>
</evidence>
<reference evidence="3 4" key="1">
    <citation type="submission" date="2022-10" db="EMBL/GenBank/DDBJ databases">
        <title>Alteromonas sp. chi3 Genome sequencing.</title>
        <authorList>
            <person name="Park S."/>
        </authorList>
    </citation>
    <scope>NUCLEOTIDE SEQUENCE [LARGE SCALE GENOMIC DNA]</scope>
    <source>
        <strain evidence="4">chi3</strain>
    </source>
</reference>
<dbReference type="Gene3D" id="3.10.450.50">
    <property type="match status" value="1"/>
</dbReference>
<proteinExistence type="predicted"/>
<dbReference type="Pfam" id="PF13474">
    <property type="entry name" value="SnoaL_3"/>
    <property type="match status" value="1"/>
</dbReference>
<comment type="caution">
    <text evidence="3">The sequence shown here is derived from an EMBL/GenBank/DDBJ whole genome shotgun (WGS) entry which is preliminary data.</text>
</comment>
<organism evidence="3 4">
    <name type="scientific">Alteromonas gilva</name>
    <dbReference type="NCBI Taxonomy" id="2987522"/>
    <lineage>
        <taxon>Bacteria</taxon>
        <taxon>Pseudomonadati</taxon>
        <taxon>Pseudomonadota</taxon>
        <taxon>Gammaproteobacteria</taxon>
        <taxon>Alteromonadales</taxon>
        <taxon>Alteromonadaceae</taxon>
        <taxon>Alteromonas/Salinimonas group</taxon>
        <taxon>Alteromonas</taxon>
    </lineage>
</organism>
<sequence>MRLWFCLMCFIALSASANNEEAVDRVLNSLHANASEANFEAYFALYSDDAVFIGTDASETWDLQSFKNYAKPVFDRGTGWTYTLQDRHIYFSPGGDVAWFDELLDNASLGLTRGTGVLVKTEQGWKVSQYHLTIPIPNDIARDVAKQIKSHQALQ</sequence>
<feature type="signal peptide" evidence="1">
    <location>
        <begin position="1"/>
        <end position="17"/>
    </location>
</feature>
<keyword evidence="1" id="KW-0732">Signal</keyword>
<feature type="domain" description="SnoaL-like" evidence="2">
    <location>
        <begin position="23"/>
        <end position="137"/>
    </location>
</feature>
<dbReference type="SUPFAM" id="SSF54427">
    <property type="entry name" value="NTF2-like"/>
    <property type="match status" value="1"/>
</dbReference>
<evidence type="ECO:0000259" key="2">
    <source>
        <dbReference type="Pfam" id="PF13474"/>
    </source>
</evidence>
<keyword evidence="4" id="KW-1185">Reference proteome</keyword>